<feature type="non-terminal residue" evidence="3">
    <location>
        <position position="1"/>
    </location>
</feature>
<name>A0A5J9SQ28_9POAL</name>
<feature type="domain" description="BURP" evidence="2">
    <location>
        <begin position="72"/>
        <end position="287"/>
    </location>
</feature>
<protein>
    <recommendedName>
        <fullName evidence="2">BURP domain-containing protein</fullName>
    </recommendedName>
</protein>
<accession>A0A5J9SQ28</accession>
<organism evidence="3 4">
    <name type="scientific">Eragrostis curvula</name>
    <name type="common">weeping love grass</name>
    <dbReference type="NCBI Taxonomy" id="38414"/>
    <lineage>
        <taxon>Eukaryota</taxon>
        <taxon>Viridiplantae</taxon>
        <taxon>Streptophyta</taxon>
        <taxon>Embryophyta</taxon>
        <taxon>Tracheophyta</taxon>
        <taxon>Spermatophyta</taxon>
        <taxon>Magnoliopsida</taxon>
        <taxon>Liliopsida</taxon>
        <taxon>Poales</taxon>
        <taxon>Poaceae</taxon>
        <taxon>PACMAD clade</taxon>
        <taxon>Chloridoideae</taxon>
        <taxon>Eragrostideae</taxon>
        <taxon>Eragrostidinae</taxon>
        <taxon>Eragrostis</taxon>
    </lineage>
</organism>
<dbReference type="PANTHER" id="PTHR31236">
    <property type="entry name" value="BURP DOMAIN PROTEIN USPL1-LIKE"/>
    <property type="match status" value="1"/>
</dbReference>
<proteinExistence type="predicted"/>
<keyword evidence="4" id="KW-1185">Reference proteome</keyword>
<dbReference type="SMART" id="SM01045">
    <property type="entry name" value="BURP"/>
    <property type="match status" value="1"/>
</dbReference>
<dbReference type="PROSITE" id="PS51277">
    <property type="entry name" value="BURP"/>
    <property type="match status" value="1"/>
</dbReference>
<reference evidence="3 4" key="1">
    <citation type="journal article" date="2019" name="Sci. Rep.">
        <title>A high-quality genome of Eragrostis curvula grass provides insights into Poaceae evolution and supports new strategies to enhance forage quality.</title>
        <authorList>
            <person name="Carballo J."/>
            <person name="Santos B.A.C.M."/>
            <person name="Zappacosta D."/>
            <person name="Garbus I."/>
            <person name="Selva J.P."/>
            <person name="Gallo C.A."/>
            <person name="Diaz A."/>
            <person name="Albertini E."/>
            <person name="Caccamo M."/>
            <person name="Echenique V."/>
        </authorList>
    </citation>
    <scope>NUCLEOTIDE SEQUENCE [LARGE SCALE GENOMIC DNA]</scope>
    <source>
        <strain evidence="4">cv. Victoria</strain>
        <tissue evidence="3">Leaf</tissue>
    </source>
</reference>
<evidence type="ECO:0000313" key="4">
    <source>
        <dbReference type="Proteomes" id="UP000324897"/>
    </source>
</evidence>
<dbReference type="Proteomes" id="UP000324897">
    <property type="component" value="Unassembled WGS sequence"/>
</dbReference>
<dbReference type="Gramene" id="TVU01064">
    <property type="protein sequence ID" value="TVU01064"/>
    <property type="gene ID" value="EJB05_53497"/>
</dbReference>
<dbReference type="AlphaFoldDB" id="A0A5J9SQ28"/>
<dbReference type="InterPro" id="IPR004873">
    <property type="entry name" value="BURP_dom"/>
</dbReference>
<dbReference type="PANTHER" id="PTHR31236:SF24">
    <property type="entry name" value="BURP DOMAIN PROTEIN RD22"/>
    <property type="match status" value="1"/>
</dbReference>
<feature type="region of interest" description="Disordered" evidence="1">
    <location>
        <begin position="75"/>
        <end position="110"/>
    </location>
</feature>
<dbReference type="EMBL" id="RWGY01000499">
    <property type="protein sequence ID" value="TVU01064.1"/>
    <property type="molecule type" value="Genomic_DNA"/>
</dbReference>
<dbReference type="InterPro" id="IPR044816">
    <property type="entry name" value="BURP"/>
</dbReference>
<sequence>MFNYKVSPLLFYQIHLPIKFCRRAPLLCRELLSANTLFAESKRNSSRQRPFYSAKTGFAVVVQSEGCSRDGHLLPPAAAASRKHRDALLPRRGGAGHPPARRRREGPVHERGADDVIAAFNIVPGSTEAKQVRHTLSRCQAPPIAGEVKSCTASLEATVESAMRMLGAGGGDVWAAASELPRAGLPQQTYAVVAATQVQGDEYLSCHTLPFPYAVYQCHVAPMAYWAYKVSLAGLRDGSAVALLAICHLDTSGWNPAQPAFEVLQTKPGGWPVCHFMPYGNLAFVKTMATTA</sequence>
<dbReference type="Pfam" id="PF03181">
    <property type="entry name" value="BURP"/>
    <property type="match status" value="1"/>
</dbReference>
<dbReference type="OrthoDB" id="654134at2759"/>
<evidence type="ECO:0000313" key="3">
    <source>
        <dbReference type="EMBL" id="TVU01064.1"/>
    </source>
</evidence>
<evidence type="ECO:0000256" key="1">
    <source>
        <dbReference type="SAM" id="MobiDB-lite"/>
    </source>
</evidence>
<gene>
    <name evidence="3" type="ORF">EJB05_53497</name>
</gene>
<comment type="caution">
    <text evidence="3">The sequence shown here is derived from an EMBL/GenBank/DDBJ whole genome shotgun (WGS) entry which is preliminary data.</text>
</comment>
<evidence type="ECO:0000259" key="2">
    <source>
        <dbReference type="PROSITE" id="PS51277"/>
    </source>
</evidence>